<dbReference type="PANTHER" id="PTHR24559">
    <property type="entry name" value="TRANSPOSON TY3-I GAG-POL POLYPROTEIN"/>
    <property type="match status" value="1"/>
</dbReference>
<comment type="caution">
    <text evidence="4">The sequence shown here is derived from an EMBL/GenBank/DDBJ whole genome shotgun (WGS) entry which is preliminary data.</text>
</comment>
<dbReference type="CDD" id="cd09279">
    <property type="entry name" value="RNase_HI_like"/>
    <property type="match status" value="1"/>
</dbReference>
<evidence type="ECO:0000313" key="5">
    <source>
        <dbReference type="Proteomes" id="UP000824469"/>
    </source>
</evidence>
<dbReference type="PROSITE" id="PS50879">
    <property type="entry name" value="RNASE_H_1"/>
    <property type="match status" value="1"/>
</dbReference>
<dbReference type="PANTHER" id="PTHR24559:SF444">
    <property type="entry name" value="REVERSE TRANSCRIPTASE DOMAIN-CONTAINING PROTEIN"/>
    <property type="match status" value="1"/>
</dbReference>
<dbReference type="Gene3D" id="3.10.10.10">
    <property type="entry name" value="HIV Type 1 Reverse Transcriptase, subunit A, domain 1"/>
    <property type="match status" value="1"/>
</dbReference>
<protein>
    <recommendedName>
        <fullName evidence="3">RNase H type-1 domain-containing protein</fullName>
    </recommendedName>
</protein>
<dbReference type="InterPro" id="IPR021109">
    <property type="entry name" value="Peptidase_aspartic_dom_sf"/>
</dbReference>
<keyword evidence="1" id="KW-0233">DNA recombination</keyword>
<dbReference type="InterPro" id="IPR000477">
    <property type="entry name" value="RT_dom"/>
</dbReference>
<dbReference type="SUPFAM" id="SSF56672">
    <property type="entry name" value="DNA/RNA polymerases"/>
    <property type="match status" value="1"/>
</dbReference>
<reference evidence="4 5" key="1">
    <citation type="journal article" date="2021" name="Nat. Plants">
        <title>The Taxus genome provides insights into paclitaxel biosynthesis.</title>
        <authorList>
            <person name="Xiong X."/>
            <person name="Gou J."/>
            <person name="Liao Q."/>
            <person name="Li Y."/>
            <person name="Zhou Q."/>
            <person name="Bi G."/>
            <person name="Li C."/>
            <person name="Du R."/>
            <person name="Wang X."/>
            <person name="Sun T."/>
            <person name="Guo L."/>
            <person name="Liang H."/>
            <person name="Lu P."/>
            <person name="Wu Y."/>
            <person name="Zhang Z."/>
            <person name="Ro D.K."/>
            <person name="Shang Y."/>
            <person name="Huang S."/>
            <person name="Yan J."/>
        </authorList>
    </citation>
    <scope>NUCLEOTIDE SEQUENCE [LARGE SCALE GENOMIC DNA]</scope>
    <source>
        <strain evidence="4">Ta-2019</strain>
    </source>
</reference>
<evidence type="ECO:0000259" key="3">
    <source>
        <dbReference type="PROSITE" id="PS50879"/>
    </source>
</evidence>
<dbReference type="SUPFAM" id="SSF53098">
    <property type="entry name" value="Ribonuclease H-like"/>
    <property type="match status" value="1"/>
</dbReference>
<dbReference type="Pfam" id="PF00078">
    <property type="entry name" value="RVT_1"/>
    <property type="match status" value="1"/>
</dbReference>
<sequence>MVHFVNSHSKTTSKGLLPTPSSTSQPNLVATVTSPNDKIKPFYVTLLIAGHRLSNCVIDSGASDNVMPAKVAHALGLTLTHTYGSCYSMESKEVPLVGRIKDAQVAFATLPEKKVLATILVANIPPSYGMLLSRNFCKDVGGEIQMDWSHALIPINGKMKKLFPEKQSEYIVQKIDDPKAQILYEDMGHGNYMIMSLDEIQLPKRSLEDSNGVWILEFDGSCSSAGSGAGVILVSPEGKVYPFSFKLQFKNTNNTIEYKALILGLHVAKEKGVKNLLARGDAELIVKQVRNLFQVKNRRLKHYRNQVWDSIEFLDAFSIEAVPREENTRADSLAVSGSLLIPHPDFSQDKFTIEMIHRPSVPDNASNWKVFNDDQHLLSFLELKDNFEQLYFEGSNNFPRESVSFNKEYVNEEETDQDGCIKLKGNKIPKGLVSLEELFDKHDRYVKFKASTGPQQSAEYDKINIGSSTNPKLVNIGKCCTPEEKRKVVNLLKKYKDVLSYSYEDLKAFQPKEMQHFIPLKPGIKPFRQKQRQYNPKIADTIFKEIQKLLKAKIIFPIHHSTWIANIVPVRKKNGEIRICVDFRNLNQASLKDNYPLPMMDQVLQAVTGSEMLSMLDGFSGYNQVEVNTADQHKMTFTTPWGTFAYKRMPFGLINAGATFQRAMDLAFGSLKGKCIVVYLDDLTVFSKTRADHFQHLK</sequence>
<dbReference type="AlphaFoldDB" id="A0AA38CNG3"/>
<proteinExistence type="predicted"/>
<dbReference type="Gene3D" id="3.30.70.270">
    <property type="match status" value="1"/>
</dbReference>
<dbReference type="Pfam" id="PF13456">
    <property type="entry name" value="RVT_3"/>
    <property type="match status" value="1"/>
</dbReference>
<dbReference type="GO" id="GO:0006310">
    <property type="term" value="P:DNA recombination"/>
    <property type="evidence" value="ECO:0007669"/>
    <property type="project" value="UniProtKB-KW"/>
</dbReference>
<name>A0AA38CNG3_TAXCH</name>
<gene>
    <name evidence="4" type="ORF">KI387_014705</name>
</gene>
<accession>A0AA38CNG3</accession>
<dbReference type="InterPro" id="IPR036397">
    <property type="entry name" value="RNaseH_sf"/>
</dbReference>
<feature type="region of interest" description="Disordered" evidence="2">
    <location>
        <begin position="1"/>
        <end position="27"/>
    </location>
</feature>
<keyword evidence="5" id="KW-1185">Reference proteome</keyword>
<organism evidence="4 5">
    <name type="scientific">Taxus chinensis</name>
    <name type="common">Chinese yew</name>
    <name type="synonym">Taxus wallichiana var. chinensis</name>
    <dbReference type="NCBI Taxonomy" id="29808"/>
    <lineage>
        <taxon>Eukaryota</taxon>
        <taxon>Viridiplantae</taxon>
        <taxon>Streptophyta</taxon>
        <taxon>Embryophyta</taxon>
        <taxon>Tracheophyta</taxon>
        <taxon>Spermatophyta</taxon>
        <taxon>Pinopsida</taxon>
        <taxon>Pinidae</taxon>
        <taxon>Conifers II</taxon>
        <taxon>Cupressales</taxon>
        <taxon>Taxaceae</taxon>
        <taxon>Taxus</taxon>
    </lineage>
</organism>
<dbReference type="InterPro" id="IPR012337">
    <property type="entry name" value="RNaseH-like_sf"/>
</dbReference>
<dbReference type="InterPro" id="IPR043502">
    <property type="entry name" value="DNA/RNA_pol_sf"/>
</dbReference>
<feature type="domain" description="RNase H type-1" evidence="3">
    <location>
        <begin position="210"/>
        <end position="339"/>
    </location>
</feature>
<dbReference type="Gene3D" id="3.30.420.10">
    <property type="entry name" value="Ribonuclease H-like superfamily/Ribonuclease H"/>
    <property type="match status" value="1"/>
</dbReference>
<dbReference type="GO" id="GO:0004523">
    <property type="term" value="F:RNA-DNA hybrid ribonuclease activity"/>
    <property type="evidence" value="ECO:0007669"/>
    <property type="project" value="InterPro"/>
</dbReference>
<dbReference type="Proteomes" id="UP000824469">
    <property type="component" value="Unassembled WGS sequence"/>
</dbReference>
<evidence type="ECO:0000256" key="2">
    <source>
        <dbReference type="SAM" id="MobiDB-lite"/>
    </source>
</evidence>
<dbReference type="InterPro" id="IPR043128">
    <property type="entry name" value="Rev_trsase/Diguanyl_cyclase"/>
</dbReference>
<dbReference type="EMBL" id="JAHRHJ020000009">
    <property type="protein sequence ID" value="KAH9303122.1"/>
    <property type="molecule type" value="Genomic_DNA"/>
</dbReference>
<dbReference type="GO" id="GO:0003676">
    <property type="term" value="F:nucleic acid binding"/>
    <property type="evidence" value="ECO:0007669"/>
    <property type="project" value="InterPro"/>
</dbReference>
<evidence type="ECO:0000313" key="4">
    <source>
        <dbReference type="EMBL" id="KAH9303122.1"/>
    </source>
</evidence>
<dbReference type="InterPro" id="IPR053134">
    <property type="entry name" value="RNA-dir_DNA_polymerase"/>
</dbReference>
<dbReference type="CDD" id="cd01647">
    <property type="entry name" value="RT_LTR"/>
    <property type="match status" value="1"/>
</dbReference>
<dbReference type="InterPro" id="IPR002156">
    <property type="entry name" value="RNaseH_domain"/>
</dbReference>
<dbReference type="Gene3D" id="2.40.70.10">
    <property type="entry name" value="Acid Proteases"/>
    <property type="match status" value="1"/>
</dbReference>
<evidence type="ECO:0000256" key="1">
    <source>
        <dbReference type="ARBA" id="ARBA00023172"/>
    </source>
</evidence>